<gene>
    <name evidence="6" type="ORF">SAMN05421783_10269</name>
</gene>
<sequence>MPEATGSPSGAVAFLQSFVAEIAKAMDRAECPSCAAHLEQIEQIGLTAGVCLEEKAREVLGSPRALDRDHYADLIIEIKNQIGGQFSRASGEAGTVRVVNSRCPFGEQVKHAPSLCRMTSSVFGGIAARHFGYAKVELRQTIAGGDGSCDVCIYLDRQLAARNEGTEYRADGERLTSGNLTTLMTPGVHRRLRENWCPPPVGIGSPDAALQPIVAESAAMRDALRAVRIVAPTDVTVMITGETGCGKELVARALHGLSARRDKPMVTVNCGAIPENLVETALFGHEKGAFTGAYEVHHGYFERAEKGTLFLDEIDSLPLSAQAKLLRVIQEGEYERVGGKRPMRSDVRIIAASNREIVAMVDAGHFRRDLFYRLNVVPIAIPPLRERTEDIDALITHILRKLAQRYATAEKTLDRAARIKALAYAWPGNIREMENVLERAFIFAVGARITDIDVPVTTPTESVPAWRTRKRQAAKQAEVETLTRALRASRGNVDQIATQMGITPRAVRMKLKAQGLRAADYR</sequence>
<dbReference type="InterPro" id="IPR025943">
    <property type="entry name" value="Sigma_54_int_dom_ATP-bd_2"/>
</dbReference>
<dbReference type="PROSITE" id="PS00676">
    <property type="entry name" value="SIGMA54_INTERACT_2"/>
    <property type="match status" value="1"/>
</dbReference>
<evidence type="ECO:0000256" key="4">
    <source>
        <dbReference type="ARBA" id="ARBA00023163"/>
    </source>
</evidence>
<evidence type="ECO:0000256" key="3">
    <source>
        <dbReference type="ARBA" id="ARBA00023015"/>
    </source>
</evidence>
<dbReference type="PANTHER" id="PTHR32071">
    <property type="entry name" value="TRANSCRIPTIONAL REGULATORY PROTEIN"/>
    <property type="match status" value="1"/>
</dbReference>
<dbReference type="GO" id="GO:0043565">
    <property type="term" value="F:sequence-specific DNA binding"/>
    <property type="evidence" value="ECO:0007669"/>
    <property type="project" value="InterPro"/>
</dbReference>
<dbReference type="InterPro" id="IPR041359">
    <property type="entry name" value="MetOD1"/>
</dbReference>
<dbReference type="AlphaFoldDB" id="A0A1H2RKC8"/>
<dbReference type="InterPro" id="IPR002078">
    <property type="entry name" value="Sigma_54_int"/>
</dbReference>
<dbReference type="SUPFAM" id="SSF52540">
    <property type="entry name" value="P-loop containing nucleoside triphosphate hydrolases"/>
    <property type="match status" value="1"/>
</dbReference>
<dbReference type="Gene3D" id="1.10.10.60">
    <property type="entry name" value="Homeodomain-like"/>
    <property type="match status" value="1"/>
</dbReference>
<dbReference type="FunFam" id="3.40.50.300:FF:000006">
    <property type="entry name" value="DNA-binding transcriptional regulator NtrC"/>
    <property type="match status" value="1"/>
</dbReference>
<keyword evidence="2" id="KW-0067">ATP-binding</keyword>
<evidence type="ECO:0000256" key="1">
    <source>
        <dbReference type="ARBA" id="ARBA00022741"/>
    </source>
</evidence>
<name>A0A1H2RKC8_THIRO</name>
<feature type="domain" description="Sigma-54 factor interaction" evidence="5">
    <location>
        <begin position="213"/>
        <end position="442"/>
    </location>
</feature>
<dbReference type="PRINTS" id="PR01590">
    <property type="entry name" value="HTHFIS"/>
</dbReference>
<dbReference type="SUPFAM" id="SSF46689">
    <property type="entry name" value="Homeodomain-like"/>
    <property type="match status" value="1"/>
</dbReference>
<dbReference type="InterPro" id="IPR002197">
    <property type="entry name" value="HTH_Fis"/>
</dbReference>
<dbReference type="Pfam" id="PF00158">
    <property type="entry name" value="Sigma54_activat"/>
    <property type="match status" value="1"/>
</dbReference>
<keyword evidence="4" id="KW-0804">Transcription</keyword>
<dbReference type="GO" id="GO:0006355">
    <property type="term" value="P:regulation of DNA-templated transcription"/>
    <property type="evidence" value="ECO:0007669"/>
    <property type="project" value="InterPro"/>
</dbReference>
<accession>A0A1H2RKC8</accession>
<dbReference type="STRING" id="1058.SAMN05421783_10269"/>
<dbReference type="Proteomes" id="UP000198816">
    <property type="component" value="Unassembled WGS sequence"/>
</dbReference>
<dbReference type="InterPro" id="IPR027417">
    <property type="entry name" value="P-loop_NTPase"/>
</dbReference>
<keyword evidence="7" id="KW-1185">Reference proteome</keyword>
<dbReference type="GO" id="GO:0005524">
    <property type="term" value="F:ATP binding"/>
    <property type="evidence" value="ECO:0007669"/>
    <property type="project" value="UniProtKB-KW"/>
</dbReference>
<protein>
    <submittedName>
        <fullName evidence="6">Nif-specific regulatory protein/two-component system, NtrC family, response regulator AtoC</fullName>
    </submittedName>
</protein>
<dbReference type="OrthoDB" id="5288224at2"/>
<dbReference type="Gene3D" id="1.10.8.60">
    <property type="match status" value="1"/>
</dbReference>
<dbReference type="InterPro" id="IPR058031">
    <property type="entry name" value="AAA_lid_NorR"/>
</dbReference>
<dbReference type="Gene3D" id="3.40.50.300">
    <property type="entry name" value="P-loop containing nucleotide triphosphate hydrolases"/>
    <property type="match status" value="1"/>
</dbReference>
<dbReference type="PROSITE" id="PS50045">
    <property type="entry name" value="SIGMA54_INTERACT_4"/>
    <property type="match status" value="1"/>
</dbReference>
<organism evidence="6 7">
    <name type="scientific">Thiocapsa roseopersicina</name>
    <dbReference type="NCBI Taxonomy" id="1058"/>
    <lineage>
        <taxon>Bacteria</taxon>
        <taxon>Pseudomonadati</taxon>
        <taxon>Pseudomonadota</taxon>
        <taxon>Gammaproteobacteria</taxon>
        <taxon>Chromatiales</taxon>
        <taxon>Chromatiaceae</taxon>
        <taxon>Thiocapsa</taxon>
    </lineage>
</organism>
<reference evidence="7" key="1">
    <citation type="submission" date="2016-10" db="EMBL/GenBank/DDBJ databases">
        <authorList>
            <person name="Varghese N."/>
            <person name="Submissions S."/>
        </authorList>
    </citation>
    <scope>NUCLEOTIDE SEQUENCE [LARGE SCALE GENOMIC DNA]</scope>
    <source>
        <strain evidence="7">DSM 217</strain>
    </source>
</reference>
<keyword evidence="3" id="KW-0805">Transcription regulation</keyword>
<evidence type="ECO:0000259" key="5">
    <source>
        <dbReference type="PROSITE" id="PS50045"/>
    </source>
</evidence>
<dbReference type="Pfam" id="PF18546">
    <property type="entry name" value="MetOD1"/>
    <property type="match status" value="1"/>
</dbReference>
<dbReference type="SMART" id="SM00382">
    <property type="entry name" value="AAA"/>
    <property type="match status" value="1"/>
</dbReference>
<evidence type="ECO:0000256" key="2">
    <source>
        <dbReference type="ARBA" id="ARBA00022840"/>
    </source>
</evidence>
<dbReference type="CDD" id="cd00009">
    <property type="entry name" value="AAA"/>
    <property type="match status" value="1"/>
</dbReference>
<proteinExistence type="predicted"/>
<dbReference type="InterPro" id="IPR003593">
    <property type="entry name" value="AAA+_ATPase"/>
</dbReference>
<dbReference type="InterPro" id="IPR009057">
    <property type="entry name" value="Homeodomain-like_sf"/>
</dbReference>
<dbReference type="Pfam" id="PF02954">
    <property type="entry name" value="HTH_8"/>
    <property type="match status" value="1"/>
</dbReference>
<evidence type="ECO:0000313" key="7">
    <source>
        <dbReference type="Proteomes" id="UP000198816"/>
    </source>
</evidence>
<dbReference type="RefSeq" id="WP_093028018.1">
    <property type="nucleotide sequence ID" value="NZ_FNNZ01000002.1"/>
</dbReference>
<keyword evidence="1" id="KW-0547">Nucleotide-binding</keyword>
<dbReference type="EMBL" id="FNNZ01000002">
    <property type="protein sequence ID" value="SDW19926.1"/>
    <property type="molecule type" value="Genomic_DNA"/>
</dbReference>
<evidence type="ECO:0000313" key="6">
    <source>
        <dbReference type="EMBL" id="SDW19926.1"/>
    </source>
</evidence>
<dbReference type="Pfam" id="PF25601">
    <property type="entry name" value="AAA_lid_14"/>
    <property type="match status" value="1"/>
</dbReference>